<comment type="caution">
    <text evidence="1">The sequence shown here is derived from an EMBL/GenBank/DDBJ whole genome shotgun (WGS) entry which is preliminary data.</text>
</comment>
<gene>
    <name evidence="1" type="ORF">HDA36_005197</name>
</gene>
<name>A0A7W8VGF8_9ACTN</name>
<sequence length="122" mass="13439">MSISDLFASADDQLDVHERLRLYVEGVRERADRAAPWGPDTVGIPRQSCDSGLLRINDVAFYANARHEISAFAELCLNLLSLHRPRDGGGISSGPAPAAQRCQCCMLRWPCPTVREMSALLD</sequence>
<dbReference type="AlphaFoldDB" id="A0A7W8VGF8"/>
<evidence type="ECO:0000313" key="2">
    <source>
        <dbReference type="Proteomes" id="UP000572635"/>
    </source>
</evidence>
<proteinExistence type="predicted"/>
<protein>
    <submittedName>
        <fullName evidence="1">Uncharacterized protein</fullName>
    </submittedName>
</protein>
<organism evidence="1 2">
    <name type="scientific">Nocardiopsis composta</name>
    <dbReference type="NCBI Taxonomy" id="157465"/>
    <lineage>
        <taxon>Bacteria</taxon>
        <taxon>Bacillati</taxon>
        <taxon>Actinomycetota</taxon>
        <taxon>Actinomycetes</taxon>
        <taxon>Streptosporangiales</taxon>
        <taxon>Nocardiopsidaceae</taxon>
        <taxon>Nocardiopsis</taxon>
    </lineage>
</organism>
<evidence type="ECO:0000313" key="1">
    <source>
        <dbReference type="EMBL" id="MBB5435113.1"/>
    </source>
</evidence>
<accession>A0A7W8VGF8</accession>
<reference evidence="1 2" key="1">
    <citation type="submission" date="2020-08" db="EMBL/GenBank/DDBJ databases">
        <title>Sequencing the genomes of 1000 actinobacteria strains.</title>
        <authorList>
            <person name="Klenk H.-P."/>
        </authorList>
    </citation>
    <scope>NUCLEOTIDE SEQUENCE [LARGE SCALE GENOMIC DNA]</scope>
    <source>
        <strain evidence="1 2">DSM 44551</strain>
    </source>
</reference>
<keyword evidence="2" id="KW-1185">Reference proteome</keyword>
<dbReference type="RefSeq" id="WP_184396548.1">
    <property type="nucleotide sequence ID" value="NZ_BAAAJD010000008.1"/>
</dbReference>
<dbReference type="Proteomes" id="UP000572635">
    <property type="component" value="Unassembled WGS sequence"/>
</dbReference>
<dbReference type="EMBL" id="JACHDB010000001">
    <property type="protein sequence ID" value="MBB5435113.1"/>
    <property type="molecule type" value="Genomic_DNA"/>
</dbReference>